<dbReference type="OrthoDB" id="2261376at2759"/>
<dbReference type="Proteomes" id="UP000708208">
    <property type="component" value="Unassembled WGS sequence"/>
</dbReference>
<sequence>MLLGLFAYLLPNWRYLTVVTGVPPFLVLLFFPFIQESPRWLLTRKRTQEAHEVLRKIAKWNSRPPPNIAITEALQAMVLKEEADVLKGFEGIKQIIKNKRLRLDLIILTWSNVSCAIVYYGVSFSAKSLSGNPNINMLYMGIFDFFAIPATLVFNNRLGRKKTFLIYITLSSVFLASILAVDIIGDIRDRYPVVITIFALSARFGIVSSWGALSVIIMETFPTTFRSTCLGFIAFSGYLGGVAAPQTIFLGDISASLPYIFYCSLTVSSSILSWFLYEMAGEPLKDTAGA</sequence>
<accession>A0A8J2JP54</accession>
<dbReference type="GO" id="GO:0022857">
    <property type="term" value="F:transmembrane transporter activity"/>
    <property type="evidence" value="ECO:0007669"/>
    <property type="project" value="InterPro"/>
</dbReference>
<evidence type="ECO:0000256" key="2">
    <source>
        <dbReference type="ARBA" id="ARBA00022692"/>
    </source>
</evidence>
<feature type="transmembrane region" description="Helical" evidence="5">
    <location>
        <begin position="164"/>
        <end position="185"/>
    </location>
</feature>
<evidence type="ECO:0000256" key="5">
    <source>
        <dbReference type="SAM" id="Phobius"/>
    </source>
</evidence>
<dbReference type="PROSITE" id="PS50850">
    <property type="entry name" value="MFS"/>
    <property type="match status" value="1"/>
</dbReference>
<reference evidence="7" key="1">
    <citation type="submission" date="2021-06" db="EMBL/GenBank/DDBJ databases">
        <authorList>
            <person name="Hodson N. C."/>
            <person name="Mongue J. A."/>
            <person name="Jaron S. K."/>
        </authorList>
    </citation>
    <scope>NUCLEOTIDE SEQUENCE</scope>
</reference>
<keyword evidence="8" id="KW-1185">Reference proteome</keyword>
<protein>
    <recommendedName>
        <fullName evidence="6">Major facilitator superfamily (MFS) profile domain-containing protein</fullName>
    </recommendedName>
</protein>
<feature type="transmembrane region" description="Helical" evidence="5">
    <location>
        <begin position="229"/>
        <end position="251"/>
    </location>
</feature>
<keyword evidence="4 5" id="KW-0472">Membrane</keyword>
<evidence type="ECO:0000256" key="1">
    <source>
        <dbReference type="ARBA" id="ARBA00004141"/>
    </source>
</evidence>
<feature type="transmembrane region" description="Helical" evidence="5">
    <location>
        <begin position="191"/>
        <end position="217"/>
    </location>
</feature>
<evidence type="ECO:0000256" key="4">
    <source>
        <dbReference type="ARBA" id="ARBA00023136"/>
    </source>
</evidence>
<feature type="transmembrane region" description="Helical" evidence="5">
    <location>
        <begin position="134"/>
        <end position="152"/>
    </location>
</feature>
<evidence type="ECO:0000256" key="3">
    <source>
        <dbReference type="ARBA" id="ARBA00022989"/>
    </source>
</evidence>
<evidence type="ECO:0000259" key="6">
    <source>
        <dbReference type="PROSITE" id="PS50850"/>
    </source>
</evidence>
<evidence type="ECO:0000313" key="8">
    <source>
        <dbReference type="Proteomes" id="UP000708208"/>
    </source>
</evidence>
<keyword evidence="2 5" id="KW-0812">Transmembrane</keyword>
<dbReference type="PANTHER" id="PTHR24064">
    <property type="entry name" value="SOLUTE CARRIER FAMILY 22 MEMBER"/>
    <property type="match status" value="1"/>
</dbReference>
<feature type="transmembrane region" description="Helical" evidence="5">
    <location>
        <begin position="257"/>
        <end position="277"/>
    </location>
</feature>
<feature type="transmembrane region" description="Helical" evidence="5">
    <location>
        <begin position="103"/>
        <end position="122"/>
    </location>
</feature>
<name>A0A8J2JP54_9HEXA</name>
<dbReference type="Pfam" id="PF00083">
    <property type="entry name" value="Sugar_tr"/>
    <property type="match status" value="1"/>
</dbReference>
<feature type="transmembrane region" description="Helical" evidence="5">
    <location>
        <begin position="12"/>
        <end position="34"/>
    </location>
</feature>
<dbReference type="InterPro" id="IPR005828">
    <property type="entry name" value="MFS_sugar_transport-like"/>
</dbReference>
<proteinExistence type="predicted"/>
<organism evidence="7 8">
    <name type="scientific">Allacma fusca</name>
    <dbReference type="NCBI Taxonomy" id="39272"/>
    <lineage>
        <taxon>Eukaryota</taxon>
        <taxon>Metazoa</taxon>
        <taxon>Ecdysozoa</taxon>
        <taxon>Arthropoda</taxon>
        <taxon>Hexapoda</taxon>
        <taxon>Collembola</taxon>
        <taxon>Symphypleona</taxon>
        <taxon>Sminthuridae</taxon>
        <taxon>Allacma</taxon>
    </lineage>
</organism>
<gene>
    <name evidence="7" type="ORF">AFUS01_LOCUS12897</name>
</gene>
<dbReference type="InterPro" id="IPR020846">
    <property type="entry name" value="MFS_dom"/>
</dbReference>
<keyword evidence="3 5" id="KW-1133">Transmembrane helix</keyword>
<comment type="subcellular location">
    <subcellularLocation>
        <location evidence="1">Membrane</location>
        <topology evidence="1">Multi-pass membrane protein</topology>
    </subcellularLocation>
</comment>
<comment type="caution">
    <text evidence="7">The sequence shown here is derived from an EMBL/GenBank/DDBJ whole genome shotgun (WGS) entry which is preliminary data.</text>
</comment>
<evidence type="ECO:0000313" key="7">
    <source>
        <dbReference type="EMBL" id="CAG7723836.1"/>
    </source>
</evidence>
<dbReference type="GO" id="GO:0016020">
    <property type="term" value="C:membrane"/>
    <property type="evidence" value="ECO:0007669"/>
    <property type="project" value="UniProtKB-SubCell"/>
</dbReference>
<dbReference type="EMBL" id="CAJVCH010103093">
    <property type="protein sequence ID" value="CAG7723836.1"/>
    <property type="molecule type" value="Genomic_DNA"/>
</dbReference>
<feature type="domain" description="Major facilitator superfamily (MFS) profile" evidence="6">
    <location>
        <begin position="1"/>
        <end position="281"/>
    </location>
</feature>
<dbReference type="AlphaFoldDB" id="A0A8J2JP54"/>